<feature type="chain" id="PRO_5012013921" evidence="1">
    <location>
        <begin position="26"/>
        <end position="161"/>
    </location>
</feature>
<gene>
    <name evidence="2" type="ORF">Fcan01_01586</name>
</gene>
<keyword evidence="1" id="KW-0732">Signal</keyword>
<name>A0A226F613_FOLCA</name>
<comment type="caution">
    <text evidence="2">The sequence shown here is derived from an EMBL/GenBank/DDBJ whole genome shotgun (WGS) entry which is preliminary data.</text>
</comment>
<dbReference type="Proteomes" id="UP000198287">
    <property type="component" value="Unassembled WGS sequence"/>
</dbReference>
<sequence>MSTFLLRNIIKVALMVFLIISIADGNPVREKDYVPSMARKAGGGYRKRPTETPPMMVDTDGKIEEINPNKTDDFWMEYDEDVEEDCPSSEFWHIRANRCVPLICGGGRDPETGQCMHLTPSINMFGNNRHGFRYPHVGATNWNFHKHPFNRIRVATGFRKG</sequence>
<organism evidence="2 3">
    <name type="scientific">Folsomia candida</name>
    <name type="common">Springtail</name>
    <dbReference type="NCBI Taxonomy" id="158441"/>
    <lineage>
        <taxon>Eukaryota</taxon>
        <taxon>Metazoa</taxon>
        <taxon>Ecdysozoa</taxon>
        <taxon>Arthropoda</taxon>
        <taxon>Hexapoda</taxon>
        <taxon>Collembola</taxon>
        <taxon>Entomobryomorpha</taxon>
        <taxon>Isotomoidea</taxon>
        <taxon>Isotomidae</taxon>
        <taxon>Proisotominae</taxon>
        <taxon>Folsomia</taxon>
    </lineage>
</organism>
<dbReference type="EMBL" id="LNIX01000001">
    <property type="protein sequence ID" value="OXA64947.1"/>
    <property type="molecule type" value="Genomic_DNA"/>
</dbReference>
<proteinExistence type="predicted"/>
<accession>A0A226F613</accession>
<reference evidence="2 3" key="1">
    <citation type="submission" date="2015-12" db="EMBL/GenBank/DDBJ databases">
        <title>The genome of Folsomia candida.</title>
        <authorList>
            <person name="Faddeeva A."/>
            <person name="Derks M.F."/>
            <person name="Anvar Y."/>
            <person name="Smit S."/>
            <person name="Van Straalen N."/>
            <person name="Roelofs D."/>
        </authorList>
    </citation>
    <scope>NUCLEOTIDE SEQUENCE [LARGE SCALE GENOMIC DNA]</scope>
    <source>
        <strain evidence="2 3">VU population</strain>
        <tissue evidence="2">Whole body</tissue>
    </source>
</reference>
<feature type="signal peptide" evidence="1">
    <location>
        <begin position="1"/>
        <end position="25"/>
    </location>
</feature>
<protein>
    <submittedName>
        <fullName evidence="2">Uncharacterized protein</fullName>
    </submittedName>
</protein>
<evidence type="ECO:0000313" key="3">
    <source>
        <dbReference type="Proteomes" id="UP000198287"/>
    </source>
</evidence>
<evidence type="ECO:0000313" key="2">
    <source>
        <dbReference type="EMBL" id="OXA64947.1"/>
    </source>
</evidence>
<keyword evidence="3" id="KW-1185">Reference proteome</keyword>
<evidence type="ECO:0000256" key="1">
    <source>
        <dbReference type="SAM" id="SignalP"/>
    </source>
</evidence>
<dbReference type="AlphaFoldDB" id="A0A226F613"/>